<keyword evidence="3" id="KW-1185">Reference proteome</keyword>
<gene>
    <name evidence="2" type="ORF">ACF05T_20375</name>
</gene>
<feature type="transmembrane region" description="Helical" evidence="1">
    <location>
        <begin position="282"/>
        <end position="300"/>
    </location>
</feature>
<feature type="transmembrane region" description="Helical" evidence="1">
    <location>
        <begin position="306"/>
        <end position="330"/>
    </location>
</feature>
<keyword evidence="1" id="KW-1133">Transmembrane helix</keyword>
<keyword evidence="1" id="KW-0472">Membrane</keyword>
<accession>A0ABW6YF05</accession>
<organism evidence="2 3">
    <name type="scientific">Streptomyces lateritius</name>
    <dbReference type="NCBI Taxonomy" id="67313"/>
    <lineage>
        <taxon>Bacteria</taxon>
        <taxon>Bacillati</taxon>
        <taxon>Actinomycetota</taxon>
        <taxon>Actinomycetes</taxon>
        <taxon>Kitasatosporales</taxon>
        <taxon>Streptomycetaceae</taxon>
        <taxon>Streptomyces</taxon>
    </lineage>
</organism>
<protein>
    <recommendedName>
        <fullName evidence="4">DUF3592 domain-containing protein</fullName>
    </recommendedName>
</protein>
<evidence type="ECO:0000313" key="2">
    <source>
        <dbReference type="EMBL" id="MFF8278437.1"/>
    </source>
</evidence>
<comment type="caution">
    <text evidence="2">The sequence shown here is derived from an EMBL/GenBank/DDBJ whole genome shotgun (WGS) entry which is preliminary data.</text>
</comment>
<proteinExistence type="predicted"/>
<evidence type="ECO:0008006" key="4">
    <source>
        <dbReference type="Google" id="ProtNLM"/>
    </source>
</evidence>
<evidence type="ECO:0000313" key="3">
    <source>
        <dbReference type="Proteomes" id="UP001603013"/>
    </source>
</evidence>
<dbReference type="RefSeq" id="WP_391935569.1">
    <property type="nucleotide sequence ID" value="NZ_JBIBSM010000010.1"/>
</dbReference>
<feature type="transmembrane region" description="Helical" evidence="1">
    <location>
        <begin position="38"/>
        <end position="60"/>
    </location>
</feature>
<sequence>MWTWLVRMSSALAFTGAASLSLWVAGLPAGVPLPASGLVAMAWTVIGLIWLRVVALWIWWSDDNYCWMPQHWSDAKKSGARSVSLEKDTGYGRRQRMGVLRRAAAYEYESVPWVYSRQAAVWLLMLVSLAALSGLGESHASQYVRSVVKAGAAYSTATVAEVADLAVMRDDEDKVTGHYATLTLTLPDGNRIRSQGAYTETRPKPGDRVKTLWAPTAPELGGVVKAGEPLDRYLDRDWGLTLTGAAVLVLPLILVLALMLPTAIAAEADSLQEQAWSPIAQTVHATVVTGVLLAALPFLSGTFSHGAVPLVMAGFGLLTLYIVMPIRALVA</sequence>
<dbReference type="Proteomes" id="UP001603013">
    <property type="component" value="Unassembled WGS sequence"/>
</dbReference>
<reference evidence="2 3" key="1">
    <citation type="submission" date="2024-10" db="EMBL/GenBank/DDBJ databases">
        <title>The Natural Products Discovery Center: Release of the First 8490 Sequenced Strains for Exploring Actinobacteria Biosynthetic Diversity.</title>
        <authorList>
            <person name="Kalkreuter E."/>
            <person name="Kautsar S.A."/>
            <person name="Yang D."/>
            <person name="Bader C.D."/>
            <person name="Teijaro C.N."/>
            <person name="Fluegel L."/>
            <person name="Davis C.M."/>
            <person name="Simpson J.R."/>
            <person name="Lauterbach L."/>
            <person name="Steele A.D."/>
            <person name="Gui C."/>
            <person name="Meng S."/>
            <person name="Li G."/>
            <person name="Viehrig K."/>
            <person name="Ye F."/>
            <person name="Su P."/>
            <person name="Kiefer A.F."/>
            <person name="Nichols A."/>
            <person name="Cepeda A.J."/>
            <person name="Yan W."/>
            <person name="Fan B."/>
            <person name="Jiang Y."/>
            <person name="Adhikari A."/>
            <person name="Zheng C.-J."/>
            <person name="Schuster L."/>
            <person name="Cowan T.M."/>
            <person name="Smanski M.J."/>
            <person name="Chevrette M.G."/>
            <person name="De Carvalho L.P.S."/>
            <person name="Shen B."/>
        </authorList>
    </citation>
    <scope>NUCLEOTIDE SEQUENCE [LARGE SCALE GENOMIC DNA]</scope>
    <source>
        <strain evidence="2 3">NPDC015755</strain>
    </source>
</reference>
<keyword evidence="1" id="KW-0812">Transmembrane</keyword>
<evidence type="ECO:0000256" key="1">
    <source>
        <dbReference type="SAM" id="Phobius"/>
    </source>
</evidence>
<dbReference type="EMBL" id="JBIBSM010000010">
    <property type="protein sequence ID" value="MFF8278437.1"/>
    <property type="molecule type" value="Genomic_DNA"/>
</dbReference>
<name>A0ABW6YF05_9ACTN</name>
<feature type="transmembrane region" description="Helical" evidence="1">
    <location>
        <begin position="238"/>
        <end position="261"/>
    </location>
</feature>